<dbReference type="AlphaFoldDB" id="A0A2J6Q2S7"/>
<organism evidence="1 2">
    <name type="scientific">Hyaloscypha hepaticicola</name>
    <dbReference type="NCBI Taxonomy" id="2082293"/>
    <lineage>
        <taxon>Eukaryota</taxon>
        <taxon>Fungi</taxon>
        <taxon>Dikarya</taxon>
        <taxon>Ascomycota</taxon>
        <taxon>Pezizomycotina</taxon>
        <taxon>Leotiomycetes</taxon>
        <taxon>Helotiales</taxon>
        <taxon>Hyaloscyphaceae</taxon>
        <taxon>Hyaloscypha</taxon>
    </lineage>
</organism>
<accession>A0A2J6Q2S7</accession>
<dbReference type="OrthoDB" id="10375492at2759"/>
<keyword evidence="2" id="KW-1185">Reference proteome</keyword>
<dbReference type="Gene3D" id="3.40.630.30">
    <property type="match status" value="1"/>
</dbReference>
<evidence type="ECO:0000313" key="2">
    <source>
        <dbReference type="Proteomes" id="UP000235672"/>
    </source>
</evidence>
<evidence type="ECO:0000313" key="1">
    <source>
        <dbReference type="EMBL" id="PMD20570.1"/>
    </source>
</evidence>
<sequence length="318" mass="35109">MTPMSLAQLAIQPHGFSTGTETSPGRLIPRDVQPQEVTQLKHILLANNKHEGANPAWATITDWDVQLKVDKHLREISRTIHLYILLKLQLDGHMKLNFDRAKILIRDTTPVVGYLSLDLRQHPNDPKDSVAHIGIIIHHEVAKLKFGKEALVSVLDYILLGQPTTMSNGNLGGLGSGKAFVETGMKNFAMQALMGSLHLKHLAREGTPDYGMRKGMSVPSVAYTIKKDDWLEARKGVIMEWMPVGKQGLGGDGSLYFSEIGPEHEHHSGLTMPLAQFLDMPLVLGSLRSMDMVAMVLTNDLRSSSRGLILSKVCKGKF</sequence>
<dbReference type="EMBL" id="KZ613484">
    <property type="protein sequence ID" value="PMD20570.1"/>
    <property type="molecule type" value="Genomic_DNA"/>
</dbReference>
<dbReference type="Proteomes" id="UP000235672">
    <property type="component" value="Unassembled WGS sequence"/>
</dbReference>
<proteinExistence type="predicted"/>
<name>A0A2J6Q2S7_9HELO</name>
<reference evidence="1 2" key="1">
    <citation type="submission" date="2016-05" db="EMBL/GenBank/DDBJ databases">
        <title>A degradative enzymes factory behind the ericoid mycorrhizal symbiosis.</title>
        <authorList>
            <consortium name="DOE Joint Genome Institute"/>
            <person name="Martino E."/>
            <person name="Morin E."/>
            <person name="Grelet G."/>
            <person name="Kuo A."/>
            <person name="Kohler A."/>
            <person name="Daghino S."/>
            <person name="Barry K."/>
            <person name="Choi C."/>
            <person name="Cichocki N."/>
            <person name="Clum A."/>
            <person name="Copeland A."/>
            <person name="Hainaut M."/>
            <person name="Haridas S."/>
            <person name="Labutti K."/>
            <person name="Lindquist E."/>
            <person name="Lipzen A."/>
            <person name="Khouja H.-R."/>
            <person name="Murat C."/>
            <person name="Ohm R."/>
            <person name="Olson A."/>
            <person name="Spatafora J."/>
            <person name="Veneault-Fourrey C."/>
            <person name="Henrissat B."/>
            <person name="Grigoriev I."/>
            <person name="Martin F."/>
            <person name="Perotto S."/>
        </authorList>
    </citation>
    <scope>NUCLEOTIDE SEQUENCE [LARGE SCALE GENOMIC DNA]</scope>
    <source>
        <strain evidence="1 2">UAMH 7357</strain>
    </source>
</reference>
<protein>
    <submittedName>
        <fullName evidence="1">Uncharacterized protein</fullName>
    </submittedName>
</protein>
<gene>
    <name evidence="1" type="ORF">NA56DRAFT_722528</name>
</gene>